<accession>A0A0C9VJ54</accession>
<feature type="region of interest" description="Disordered" evidence="1">
    <location>
        <begin position="21"/>
        <end position="52"/>
    </location>
</feature>
<dbReference type="Proteomes" id="UP000054279">
    <property type="component" value="Unassembled WGS sequence"/>
</dbReference>
<protein>
    <submittedName>
        <fullName evidence="2">Uncharacterized protein</fullName>
    </submittedName>
</protein>
<evidence type="ECO:0000313" key="3">
    <source>
        <dbReference type="Proteomes" id="UP000054279"/>
    </source>
</evidence>
<dbReference type="EMBL" id="KN837167">
    <property type="protein sequence ID" value="KIJ37635.1"/>
    <property type="molecule type" value="Genomic_DNA"/>
</dbReference>
<evidence type="ECO:0000256" key="1">
    <source>
        <dbReference type="SAM" id="MobiDB-lite"/>
    </source>
</evidence>
<feature type="compositionally biased region" description="Acidic residues" evidence="1">
    <location>
        <begin position="39"/>
        <end position="52"/>
    </location>
</feature>
<organism evidence="2 3">
    <name type="scientific">Sphaerobolus stellatus (strain SS14)</name>
    <dbReference type="NCBI Taxonomy" id="990650"/>
    <lineage>
        <taxon>Eukaryota</taxon>
        <taxon>Fungi</taxon>
        <taxon>Dikarya</taxon>
        <taxon>Basidiomycota</taxon>
        <taxon>Agaricomycotina</taxon>
        <taxon>Agaricomycetes</taxon>
        <taxon>Phallomycetidae</taxon>
        <taxon>Geastrales</taxon>
        <taxon>Sphaerobolaceae</taxon>
        <taxon>Sphaerobolus</taxon>
    </lineage>
</organism>
<evidence type="ECO:0000313" key="2">
    <source>
        <dbReference type="EMBL" id="KIJ37635.1"/>
    </source>
</evidence>
<name>A0A0C9VJ54_SPHS4</name>
<gene>
    <name evidence="2" type="ORF">M422DRAFT_33565</name>
</gene>
<sequence>MAPAQKARIRAGGITLLSGGTNVVEAGAGDPPEDHVDNPDDDGDEETQPGWQ</sequence>
<reference evidence="2 3" key="1">
    <citation type="submission" date="2014-06" db="EMBL/GenBank/DDBJ databases">
        <title>Evolutionary Origins and Diversification of the Mycorrhizal Mutualists.</title>
        <authorList>
            <consortium name="DOE Joint Genome Institute"/>
            <consortium name="Mycorrhizal Genomics Consortium"/>
            <person name="Kohler A."/>
            <person name="Kuo A."/>
            <person name="Nagy L.G."/>
            <person name="Floudas D."/>
            <person name="Copeland A."/>
            <person name="Barry K.W."/>
            <person name="Cichocki N."/>
            <person name="Veneault-Fourrey C."/>
            <person name="LaButti K."/>
            <person name="Lindquist E.A."/>
            <person name="Lipzen A."/>
            <person name="Lundell T."/>
            <person name="Morin E."/>
            <person name="Murat C."/>
            <person name="Riley R."/>
            <person name="Ohm R."/>
            <person name="Sun H."/>
            <person name="Tunlid A."/>
            <person name="Henrissat B."/>
            <person name="Grigoriev I.V."/>
            <person name="Hibbett D.S."/>
            <person name="Martin F."/>
        </authorList>
    </citation>
    <scope>NUCLEOTIDE SEQUENCE [LARGE SCALE GENOMIC DNA]</scope>
    <source>
        <strain evidence="2 3">SS14</strain>
    </source>
</reference>
<dbReference type="AlphaFoldDB" id="A0A0C9VJ54"/>
<dbReference type="HOGENOM" id="CLU_3088825_0_0_1"/>
<keyword evidence="3" id="KW-1185">Reference proteome</keyword>
<proteinExistence type="predicted"/>